<dbReference type="PaxDb" id="6239-H12I13.6"/>
<dbReference type="HOGENOM" id="CLU_2673351_0_0_1"/>
<evidence type="ECO:0000313" key="4">
    <source>
        <dbReference type="WormBase" id="H12I13.6"/>
    </source>
</evidence>
<dbReference type="AGR" id="WB:WBGene00019194"/>
<dbReference type="AlphaFoldDB" id="Q8WTN2"/>
<feature type="chain" id="PRO_5004316109" evidence="1">
    <location>
        <begin position="19"/>
        <end position="75"/>
    </location>
</feature>
<evidence type="ECO:0000313" key="3">
    <source>
        <dbReference type="Proteomes" id="UP000001940"/>
    </source>
</evidence>
<organism evidence="2 3">
    <name type="scientific">Caenorhabditis elegans</name>
    <dbReference type="NCBI Taxonomy" id="6239"/>
    <lineage>
        <taxon>Eukaryota</taxon>
        <taxon>Metazoa</taxon>
        <taxon>Ecdysozoa</taxon>
        <taxon>Nematoda</taxon>
        <taxon>Chromadorea</taxon>
        <taxon>Rhabditida</taxon>
        <taxon>Rhabditina</taxon>
        <taxon>Rhabditomorpha</taxon>
        <taxon>Rhabditoidea</taxon>
        <taxon>Rhabditidae</taxon>
        <taxon>Peloderinae</taxon>
        <taxon>Caenorhabditis</taxon>
    </lineage>
</organism>
<dbReference type="Bgee" id="WBGene00019194">
    <property type="expression patterns" value="Expressed in adult organism and 3 other cell types or tissues"/>
</dbReference>
<dbReference type="RefSeq" id="NP_741008.1">
    <property type="nucleotide sequence ID" value="NM_171008.3"/>
</dbReference>
<feature type="signal peptide" evidence="1">
    <location>
        <begin position="1"/>
        <end position="18"/>
    </location>
</feature>
<dbReference type="EMBL" id="BX284602">
    <property type="protein sequence ID" value="CCD69859.1"/>
    <property type="molecule type" value="Genomic_DNA"/>
</dbReference>
<proteinExistence type="predicted"/>
<dbReference type="CTD" id="174015"/>
<gene>
    <name evidence="2" type="ORF">CELE_H12I13.6</name>
    <name evidence="2 4" type="ORF">H12I13.6</name>
</gene>
<name>Q8WTN2_CAEEL</name>
<dbReference type="UCSC" id="H12I13.6">
    <property type="organism name" value="c. elegans"/>
</dbReference>
<accession>Q8WTN2</accession>
<protein>
    <submittedName>
        <fullName evidence="2">Secreted protein</fullName>
    </submittedName>
</protein>
<dbReference type="GeneID" id="174015"/>
<evidence type="ECO:0000313" key="2">
    <source>
        <dbReference type="EMBL" id="CCD69859.1"/>
    </source>
</evidence>
<evidence type="ECO:0000256" key="1">
    <source>
        <dbReference type="SAM" id="SignalP"/>
    </source>
</evidence>
<dbReference type="SMR" id="Q8WTN2"/>
<keyword evidence="3" id="KW-1185">Reference proteome</keyword>
<dbReference type="InParanoid" id="Q8WTN2"/>
<dbReference type="KEGG" id="cel:CELE_H12I13.6"/>
<dbReference type="Proteomes" id="UP000001940">
    <property type="component" value="Chromosome II"/>
</dbReference>
<dbReference type="WormBase" id="H12I13.6">
    <property type="protein sequence ID" value="CE29972"/>
    <property type="gene ID" value="WBGene00019194"/>
</dbReference>
<reference evidence="2 3" key="1">
    <citation type="journal article" date="1998" name="Science">
        <title>Genome sequence of the nematode C. elegans: a platform for investigating biology.</title>
        <authorList>
            <consortium name="The C. elegans sequencing consortium"/>
            <person name="Sulson J.E."/>
            <person name="Waterston R."/>
        </authorList>
    </citation>
    <scope>NUCLEOTIDE SEQUENCE [LARGE SCALE GENOMIC DNA]</scope>
    <source>
        <strain evidence="2 3">Bristol N2</strain>
    </source>
</reference>
<keyword evidence="1" id="KW-0732">Signal</keyword>
<sequence>MLFLVCSVILTAAVLVNCGKFKAKKVEEEIGGSMMFAPRRPPPGVEARPTIPTSMVYMENDDANSTWRQREEIFE</sequence>